<accession>A0A2M4B4E4</accession>
<evidence type="ECO:0000313" key="2">
    <source>
        <dbReference type="EMBL" id="MBW47862.1"/>
    </source>
</evidence>
<reference evidence="2" key="1">
    <citation type="submission" date="2018-01" db="EMBL/GenBank/DDBJ databases">
        <title>An insight into the sialome of Amazonian anophelines.</title>
        <authorList>
            <person name="Ribeiro J.M."/>
            <person name="Scarpassa V."/>
            <person name="Calvo E."/>
        </authorList>
    </citation>
    <scope>NUCLEOTIDE SEQUENCE</scope>
    <source>
        <tissue evidence="2">Salivary glands</tissue>
    </source>
</reference>
<feature type="region of interest" description="Disordered" evidence="1">
    <location>
        <begin position="120"/>
        <end position="151"/>
    </location>
</feature>
<dbReference type="AlphaFoldDB" id="A0A2M4B4E4"/>
<protein>
    <submittedName>
        <fullName evidence="2">Putative secreted protein</fullName>
    </submittedName>
</protein>
<sequence>MLAAFLLFRHRCLGKMILRYIRTLRVSRTGLAASSRQQDRIVAGRFRALVLDVPALHPSNDASLFLERNTFAHDAVHHAERGAQIGEPGRMQLAYRLAKLTLCGPVAARSFVLDQQRMAAGGHGPWPSAATDQQQQRHRQRQPPPPPHHAHCRGDKFSHCFYVYVYVAVDVVVTGTIYSI</sequence>
<name>A0A2M4B4E4_9DIPT</name>
<dbReference type="EMBL" id="GGFK01014541">
    <property type="protein sequence ID" value="MBW47862.1"/>
    <property type="molecule type" value="Transcribed_RNA"/>
</dbReference>
<proteinExistence type="predicted"/>
<organism evidence="2">
    <name type="scientific">Anopheles triannulatus</name>
    <dbReference type="NCBI Taxonomy" id="58253"/>
    <lineage>
        <taxon>Eukaryota</taxon>
        <taxon>Metazoa</taxon>
        <taxon>Ecdysozoa</taxon>
        <taxon>Arthropoda</taxon>
        <taxon>Hexapoda</taxon>
        <taxon>Insecta</taxon>
        <taxon>Pterygota</taxon>
        <taxon>Neoptera</taxon>
        <taxon>Endopterygota</taxon>
        <taxon>Diptera</taxon>
        <taxon>Nematocera</taxon>
        <taxon>Culicoidea</taxon>
        <taxon>Culicidae</taxon>
        <taxon>Anophelinae</taxon>
        <taxon>Anopheles</taxon>
    </lineage>
</organism>
<evidence type="ECO:0000256" key="1">
    <source>
        <dbReference type="SAM" id="MobiDB-lite"/>
    </source>
</evidence>